<dbReference type="NCBIfam" id="TIGR04131">
    <property type="entry name" value="Bac_Flav_CTERM"/>
    <property type="match status" value="1"/>
</dbReference>
<keyword evidence="1" id="KW-0732">Signal</keyword>
<evidence type="ECO:0000313" key="3">
    <source>
        <dbReference type="Proteomes" id="UP000652231"/>
    </source>
</evidence>
<comment type="caution">
    <text evidence="2">The sequence shown here is derived from an EMBL/GenBank/DDBJ whole genome shotgun (WGS) entry which is preliminary data.</text>
</comment>
<gene>
    <name evidence="2" type="ORF">GCM10011312_19110</name>
</gene>
<dbReference type="NCBIfam" id="NF038133">
    <property type="entry name" value="choice_anch_L"/>
    <property type="match status" value="1"/>
</dbReference>
<evidence type="ECO:0000256" key="1">
    <source>
        <dbReference type="SAM" id="SignalP"/>
    </source>
</evidence>
<reference evidence="2" key="1">
    <citation type="journal article" date="2014" name="Int. J. Syst. Evol. Microbiol.">
        <title>Complete genome sequence of Corynebacterium casei LMG S-19264T (=DSM 44701T), isolated from a smear-ripened cheese.</title>
        <authorList>
            <consortium name="US DOE Joint Genome Institute (JGI-PGF)"/>
            <person name="Walter F."/>
            <person name="Albersmeier A."/>
            <person name="Kalinowski J."/>
            <person name="Ruckert C."/>
        </authorList>
    </citation>
    <scope>NUCLEOTIDE SEQUENCE</scope>
    <source>
        <strain evidence="2">CGMCC 1.12924</strain>
    </source>
</reference>
<dbReference type="Proteomes" id="UP000652231">
    <property type="component" value="Unassembled WGS sequence"/>
</dbReference>
<reference evidence="2" key="2">
    <citation type="submission" date="2020-09" db="EMBL/GenBank/DDBJ databases">
        <authorList>
            <person name="Sun Q."/>
            <person name="Zhou Y."/>
        </authorList>
    </citation>
    <scope>NUCLEOTIDE SEQUENCE</scope>
    <source>
        <strain evidence="2">CGMCC 1.12924</strain>
    </source>
</reference>
<dbReference type="InterPro" id="IPR049804">
    <property type="entry name" value="Choice_anch_L"/>
</dbReference>
<feature type="chain" id="PRO_5035197089" description="Ig-like domain-containing protein" evidence="1">
    <location>
        <begin position="19"/>
        <end position="686"/>
    </location>
</feature>
<sequence length="686" mass="74034">MKKLLLIIPLLIVTGIQAQVVTVSPDQYTHEQLVTEVLINTPCALVSNIETITGTNFGAGNGIGYFENTNPDFPMENGVILATGDISDAPGPNTSNTWPGSGWDGDQQLFDYIQSLGIDPGLSSYNDATIMEFDFTPLTDSISFNFVFGSNEYGTFQCSYSDAFAFFLEDQITGEIVNMALVPNTPTETPISVTTIRDNTHNTTCSSENPEYFDVYYGTTGQPSSTAPVNLNGLTVLMQAWQYVTPSNPYKMKLVIADRNDSSWDSAVFIEGGSFFIGNADLGDDITIADGTAICDDEELILTVDTTDGSVITWFFNGDVIPGETGSSLVVTESGTYGVEIQNPDAPDCVITDEIIVEFKTAPIVDLGSDVLVCDEVFATLDATPENASAIDELFYQWYFNGDIIAGATEATLDVTEIGDYTVEVTTNLDCTATDTVSVIISDFTVDLGEDVSVCDGESYELIPQVDGIDPTEATYLWSTGETTFSIVVSETGSYSVEVTYFGCTETDEVTVTFTGLPEVELGNTLLKCAEEVLTLDATPAGETSGNVNYTWFLDGGILTGQTEATLNVTEEGIYAVEVNDGGCIGTDDVEVSFYENENCVISQGISPNGDGLNDCFDLQFLSDKEGPLDVVILNRHGRVVFELTNYTNQWCGQTDDGDELPIGNYFYVIKSSAAEASTGYIYLNK</sequence>
<accession>A0A8J2VBA0</accession>
<protein>
    <recommendedName>
        <fullName evidence="4">Ig-like domain-containing protein</fullName>
    </recommendedName>
</protein>
<name>A0A8J2VBA0_9FLAO</name>
<dbReference type="Gene3D" id="2.60.40.10">
    <property type="entry name" value="Immunoglobulins"/>
    <property type="match status" value="1"/>
</dbReference>
<evidence type="ECO:0000313" key="2">
    <source>
        <dbReference type="EMBL" id="GGD95621.1"/>
    </source>
</evidence>
<dbReference type="AlphaFoldDB" id="A0A8J2VBA0"/>
<proteinExistence type="predicted"/>
<dbReference type="RefSeq" id="WP_188441927.1">
    <property type="nucleotide sequence ID" value="NZ_BMGK01000007.1"/>
</dbReference>
<keyword evidence="3" id="KW-1185">Reference proteome</keyword>
<dbReference type="InterPro" id="IPR026341">
    <property type="entry name" value="T9SS_type_B"/>
</dbReference>
<dbReference type="InterPro" id="IPR013783">
    <property type="entry name" value="Ig-like_fold"/>
</dbReference>
<dbReference type="Pfam" id="PF13585">
    <property type="entry name" value="CHU_C"/>
    <property type="match status" value="1"/>
</dbReference>
<dbReference type="SUPFAM" id="SSF49299">
    <property type="entry name" value="PKD domain"/>
    <property type="match status" value="1"/>
</dbReference>
<feature type="signal peptide" evidence="1">
    <location>
        <begin position="1"/>
        <end position="18"/>
    </location>
</feature>
<dbReference type="InterPro" id="IPR035986">
    <property type="entry name" value="PKD_dom_sf"/>
</dbReference>
<evidence type="ECO:0008006" key="4">
    <source>
        <dbReference type="Google" id="ProtNLM"/>
    </source>
</evidence>
<organism evidence="2 3">
    <name type="scientific">Planktosalinus lacus</name>
    <dbReference type="NCBI Taxonomy" id="1526573"/>
    <lineage>
        <taxon>Bacteria</taxon>
        <taxon>Pseudomonadati</taxon>
        <taxon>Bacteroidota</taxon>
        <taxon>Flavobacteriia</taxon>
        <taxon>Flavobacteriales</taxon>
        <taxon>Flavobacteriaceae</taxon>
        <taxon>Planktosalinus</taxon>
    </lineage>
</organism>
<dbReference type="EMBL" id="BMGK01000007">
    <property type="protein sequence ID" value="GGD95621.1"/>
    <property type="molecule type" value="Genomic_DNA"/>
</dbReference>